<dbReference type="EMBL" id="SNRW01002104">
    <property type="protein sequence ID" value="KAA6393899.1"/>
    <property type="molecule type" value="Genomic_DNA"/>
</dbReference>
<name>A0A5J4WHW3_9EUKA</name>
<proteinExistence type="predicted"/>
<evidence type="ECO:0000313" key="2">
    <source>
        <dbReference type="Proteomes" id="UP000324800"/>
    </source>
</evidence>
<gene>
    <name evidence="1" type="ORF">EZS28_010569</name>
</gene>
<reference evidence="1 2" key="1">
    <citation type="submission" date="2019-03" db="EMBL/GenBank/DDBJ databases">
        <title>Single cell metagenomics reveals metabolic interactions within the superorganism composed of flagellate Streblomastix strix and complex community of Bacteroidetes bacteria on its surface.</title>
        <authorList>
            <person name="Treitli S.C."/>
            <person name="Kolisko M."/>
            <person name="Husnik F."/>
            <person name="Keeling P."/>
            <person name="Hampl V."/>
        </authorList>
    </citation>
    <scope>NUCLEOTIDE SEQUENCE [LARGE SCALE GENOMIC DNA]</scope>
    <source>
        <strain evidence="1">ST1C</strain>
    </source>
</reference>
<dbReference type="AlphaFoldDB" id="A0A5J4WHW3"/>
<sequence>MAVPKDYNVIDGMIGLGPDILLEVLSEMTSIRDVQQVIPFFAFSALQACLYEYFQFLGVQKKTFGLKDHGRLTKSTESAQK</sequence>
<comment type="caution">
    <text evidence="1">The sequence shown here is derived from an EMBL/GenBank/DDBJ whole genome shotgun (WGS) entry which is preliminary data.</text>
</comment>
<organism evidence="1 2">
    <name type="scientific">Streblomastix strix</name>
    <dbReference type="NCBI Taxonomy" id="222440"/>
    <lineage>
        <taxon>Eukaryota</taxon>
        <taxon>Metamonada</taxon>
        <taxon>Preaxostyla</taxon>
        <taxon>Oxymonadida</taxon>
        <taxon>Streblomastigidae</taxon>
        <taxon>Streblomastix</taxon>
    </lineage>
</organism>
<protein>
    <submittedName>
        <fullName evidence="1">Uncharacterized protein</fullName>
    </submittedName>
</protein>
<evidence type="ECO:0000313" key="1">
    <source>
        <dbReference type="EMBL" id="KAA6393899.1"/>
    </source>
</evidence>
<feature type="non-terminal residue" evidence="1">
    <location>
        <position position="81"/>
    </location>
</feature>
<dbReference type="Proteomes" id="UP000324800">
    <property type="component" value="Unassembled WGS sequence"/>
</dbReference>
<accession>A0A5J4WHW3</accession>